<sequence>MVSPFVRRQRLATVLRELREERGMMADELAKRIHYSRTKISRLENAYGRPDVADVIQILDALEVPDNQWSQIVRLASSAAAKGWWDRYGDAMGPRQRLYADIESGAKTIKEFNLSSIPGVLQTPELTNALVELARTDGPLDFRPDAMAKARRQRLATILRQDGPTYEFIIDEVVTRRLNVAASIMAAQLHHMVEQVSAEPRLAVRVLPVDAYLSNALLPKVTFTLFTFPDPDDPAMAVVDTLTTDLIHTEQREVKRYTQRYNDLAQAALDPHDSLALLTEAANQLTEKVGPPA</sequence>
<dbReference type="InterPro" id="IPR001387">
    <property type="entry name" value="Cro/C1-type_HTH"/>
</dbReference>
<proteinExistence type="predicted"/>
<name>A0A543IDC3_9ACTN</name>
<organism evidence="2 3">
    <name type="scientific">Actinomadura hallensis</name>
    <dbReference type="NCBI Taxonomy" id="337895"/>
    <lineage>
        <taxon>Bacteria</taxon>
        <taxon>Bacillati</taxon>
        <taxon>Actinomycetota</taxon>
        <taxon>Actinomycetes</taxon>
        <taxon>Streptosporangiales</taxon>
        <taxon>Thermomonosporaceae</taxon>
        <taxon>Actinomadura</taxon>
    </lineage>
</organism>
<dbReference type="SUPFAM" id="SSF47413">
    <property type="entry name" value="lambda repressor-like DNA-binding domains"/>
    <property type="match status" value="1"/>
</dbReference>
<gene>
    <name evidence="2" type="ORF">FHX41_2201</name>
</gene>
<comment type="caution">
    <text evidence="2">The sequence shown here is derived from an EMBL/GenBank/DDBJ whole genome shotgun (WGS) entry which is preliminary data.</text>
</comment>
<dbReference type="CDD" id="cd00093">
    <property type="entry name" value="HTH_XRE"/>
    <property type="match status" value="1"/>
</dbReference>
<dbReference type="AlphaFoldDB" id="A0A543IDC3"/>
<dbReference type="SMART" id="SM00530">
    <property type="entry name" value="HTH_XRE"/>
    <property type="match status" value="1"/>
</dbReference>
<evidence type="ECO:0000313" key="2">
    <source>
        <dbReference type="EMBL" id="TQM68552.1"/>
    </source>
</evidence>
<dbReference type="RefSeq" id="WP_141968083.1">
    <property type="nucleotide sequence ID" value="NZ_VFPO01000001.1"/>
</dbReference>
<dbReference type="Gene3D" id="1.10.260.40">
    <property type="entry name" value="lambda repressor-like DNA-binding domains"/>
    <property type="match status" value="1"/>
</dbReference>
<dbReference type="EMBL" id="VFPO01000001">
    <property type="protein sequence ID" value="TQM68552.1"/>
    <property type="molecule type" value="Genomic_DNA"/>
</dbReference>
<dbReference type="Pfam" id="PF13560">
    <property type="entry name" value="HTH_31"/>
    <property type="match status" value="1"/>
</dbReference>
<dbReference type="Pfam" id="PF19054">
    <property type="entry name" value="DUF5753"/>
    <property type="match status" value="1"/>
</dbReference>
<evidence type="ECO:0000313" key="3">
    <source>
        <dbReference type="Proteomes" id="UP000316706"/>
    </source>
</evidence>
<keyword evidence="3" id="KW-1185">Reference proteome</keyword>
<dbReference type="PROSITE" id="PS50943">
    <property type="entry name" value="HTH_CROC1"/>
    <property type="match status" value="1"/>
</dbReference>
<dbReference type="InterPro" id="IPR010982">
    <property type="entry name" value="Lambda_DNA-bd_dom_sf"/>
</dbReference>
<dbReference type="GO" id="GO:0003677">
    <property type="term" value="F:DNA binding"/>
    <property type="evidence" value="ECO:0007669"/>
    <property type="project" value="InterPro"/>
</dbReference>
<accession>A0A543IDC3</accession>
<dbReference type="Proteomes" id="UP000316706">
    <property type="component" value="Unassembled WGS sequence"/>
</dbReference>
<protein>
    <submittedName>
        <fullName evidence="2">Transcriptional regulator with XRE-family HTH domain</fullName>
    </submittedName>
</protein>
<reference evidence="2 3" key="1">
    <citation type="submission" date="2019-06" db="EMBL/GenBank/DDBJ databases">
        <title>Sequencing the genomes of 1000 actinobacteria strains.</title>
        <authorList>
            <person name="Klenk H.-P."/>
        </authorList>
    </citation>
    <scope>NUCLEOTIDE SEQUENCE [LARGE SCALE GENOMIC DNA]</scope>
    <source>
        <strain evidence="2 3">DSM 45043</strain>
    </source>
</reference>
<evidence type="ECO:0000259" key="1">
    <source>
        <dbReference type="PROSITE" id="PS50943"/>
    </source>
</evidence>
<dbReference type="OrthoDB" id="5177725at2"/>
<dbReference type="InterPro" id="IPR043917">
    <property type="entry name" value="DUF5753"/>
</dbReference>
<feature type="domain" description="HTH cro/C1-type" evidence="1">
    <location>
        <begin position="15"/>
        <end position="69"/>
    </location>
</feature>